<evidence type="ECO:0000313" key="6">
    <source>
        <dbReference type="EMBL" id="KAH9840510.1"/>
    </source>
</evidence>
<dbReference type="Proteomes" id="UP001138500">
    <property type="component" value="Unassembled WGS sequence"/>
</dbReference>
<feature type="transmembrane region" description="Helical" evidence="4">
    <location>
        <begin position="228"/>
        <end position="245"/>
    </location>
</feature>
<keyword evidence="7" id="KW-1185">Reference proteome</keyword>
<sequence length="1037" mass="116312">MRIGRAINGKMYFAQVSATPDDLQTGRVPQPRRAKSGSDPKAPLATSIIDHDMEKTKPIAVPGLLVGTWLLSRSIPTTFAFDKPIHTSVIFLAACGVTVIGLSRLLPNNAKSHGGQQYDAVPLDDIGQPHQSRDSCPGPQGVGYPSSLRKLRIVFLILVAAICLRVEIWRRILGNTECATRSWETWIPFMLAVWDYWTVQRHKKRWESEDPESSAYEALEESLTRAPYRYVLATALLSVGSVWALSTTSAPRSTYICAASLSFTWFVPLLQHVGTILDLVIVSCIDQLLHQQEGRGARSIRLQISSVGYAFVFSATILLVIGIVYYTVTEDDRIWITTLPRSYIWGVIKLGALGCLTIVCALTMIHHVGLLMTSTLITFVAVTATVTSFAWRNPHPFPAINTSTSLAAACLLILGIALYLHVNSTTEERHSGPRSALFRKVPSVVYFALLVLFLIRTAFWVSRGTHVSYHPIDLLIYEAQAAHEDYRNRAASSLNLEEAVQTYTVKYGRDPPPKFDVWYQYATGRNSVVIDEFDSIYRDMLPFYALSPAEIRERTFTMISNPWNDAAGISIRSGKVDISPNVVPTHRWMLDGVVEMITKFAEHLPDMDLAFNLNDEPRVTVPYERIEPMRQAAVAVAPPDAQVKNAFSPNRAEGWRPIPEVVNDGEDLSPLKAVSFQRTFYDFGNVGCPPSSRARKERVWNKRNICWRCAAPHSLGAFLANWTLAADICHQPDLADLHGLYLSPAAYKGTHDLYPIFSQSKAHGFNDILYPSAWNYMDKAKYDPTDEHPDPPYAEKNNTLFWRGATSEGVSAGLGQWRGMTRQRFIHNANNINVSEPDASLLLPSGPHSLKYISTPIQSLTTLLRTDVHIVDFIARCGGPDCETQATEFSPLLPASDFQHHWTYKHLLDLDGAGFSGRFLPFLQSNSLPFKSALFREWWDDRVTAWWHFVPLDVRGHGFWGTLAYFAGVNGTVGARNVVVEGKEVEGERMAERGRVWSEMALRKVDMEIYFFRLLLEWGRVTDDGREEIGFTIQKVD</sequence>
<keyword evidence="4" id="KW-1133">Transmembrane helix</keyword>
<reference evidence="6 7" key="2">
    <citation type="journal article" date="2021" name="Curr. Genet.">
        <title>Genetic response to nitrogen starvation in the aggressive Eucalyptus foliar pathogen Teratosphaeria destructans.</title>
        <authorList>
            <person name="Havenga M."/>
            <person name="Wingfield B.D."/>
            <person name="Wingfield M.J."/>
            <person name="Dreyer L.L."/>
            <person name="Roets F."/>
            <person name="Aylward J."/>
        </authorList>
    </citation>
    <scope>NUCLEOTIDE SEQUENCE [LARGE SCALE GENOMIC DNA]</scope>
    <source>
        <strain evidence="6">CMW44962</strain>
    </source>
</reference>
<keyword evidence="2" id="KW-0808">Transferase</keyword>
<dbReference type="SMART" id="SM00672">
    <property type="entry name" value="CAP10"/>
    <property type="match status" value="1"/>
</dbReference>
<evidence type="ECO:0000259" key="5">
    <source>
        <dbReference type="SMART" id="SM00672"/>
    </source>
</evidence>
<evidence type="ECO:0000256" key="3">
    <source>
        <dbReference type="SAM" id="MobiDB-lite"/>
    </source>
</evidence>
<dbReference type="GO" id="GO:0016740">
    <property type="term" value="F:transferase activity"/>
    <property type="evidence" value="ECO:0007669"/>
    <property type="project" value="UniProtKB-KW"/>
</dbReference>
<evidence type="ECO:0000256" key="4">
    <source>
        <dbReference type="SAM" id="Phobius"/>
    </source>
</evidence>
<comment type="similarity">
    <text evidence="1">Belongs to the glycosyltransferase 90 family.</text>
</comment>
<keyword evidence="4" id="KW-0812">Transmembrane</keyword>
<dbReference type="OrthoDB" id="541052at2759"/>
<comment type="caution">
    <text evidence="6">The sequence shown here is derived from an EMBL/GenBank/DDBJ whole genome shotgun (WGS) entry which is preliminary data.</text>
</comment>
<keyword evidence="4" id="KW-0472">Membrane</keyword>
<feature type="transmembrane region" description="Helical" evidence="4">
    <location>
        <begin position="443"/>
        <end position="461"/>
    </location>
</feature>
<evidence type="ECO:0000313" key="7">
    <source>
        <dbReference type="Proteomes" id="UP001138500"/>
    </source>
</evidence>
<name>A0A9W7SY08_9PEZI</name>
<feature type="domain" description="Glycosyl transferase CAP10" evidence="5">
    <location>
        <begin position="730"/>
        <end position="1018"/>
    </location>
</feature>
<dbReference type="PANTHER" id="PTHR12203:SF35">
    <property type="entry name" value="PROTEIN O-GLUCOSYLTRANSFERASE 1"/>
    <property type="match status" value="1"/>
</dbReference>
<evidence type="ECO:0000256" key="2">
    <source>
        <dbReference type="ARBA" id="ARBA00022679"/>
    </source>
</evidence>
<organism evidence="6 7">
    <name type="scientific">Teratosphaeria destructans</name>
    <dbReference type="NCBI Taxonomy" id="418781"/>
    <lineage>
        <taxon>Eukaryota</taxon>
        <taxon>Fungi</taxon>
        <taxon>Dikarya</taxon>
        <taxon>Ascomycota</taxon>
        <taxon>Pezizomycotina</taxon>
        <taxon>Dothideomycetes</taxon>
        <taxon>Dothideomycetidae</taxon>
        <taxon>Mycosphaerellales</taxon>
        <taxon>Teratosphaeriaceae</taxon>
        <taxon>Teratosphaeria</taxon>
    </lineage>
</organism>
<dbReference type="AlphaFoldDB" id="A0A9W7SY08"/>
<gene>
    <name evidence="6" type="ORF">Tdes44962_MAKER01710</name>
</gene>
<dbReference type="PANTHER" id="PTHR12203">
    <property type="entry name" value="KDEL LYS-ASP-GLU-LEU CONTAINING - RELATED"/>
    <property type="match status" value="1"/>
</dbReference>
<feature type="transmembrane region" description="Helical" evidence="4">
    <location>
        <begin position="370"/>
        <end position="391"/>
    </location>
</feature>
<protein>
    <submittedName>
        <fullName evidence="6">Glycosyltransferase family 90 protein</fullName>
    </submittedName>
</protein>
<feature type="region of interest" description="Disordered" evidence="3">
    <location>
        <begin position="21"/>
        <end position="44"/>
    </location>
</feature>
<dbReference type="InterPro" id="IPR051091">
    <property type="entry name" value="O-Glucosyltr/Glycosyltrsf_90"/>
</dbReference>
<feature type="transmembrane region" description="Helical" evidence="4">
    <location>
        <begin position="403"/>
        <end position="422"/>
    </location>
</feature>
<feature type="transmembrane region" description="Helical" evidence="4">
    <location>
        <begin position="265"/>
        <end position="285"/>
    </location>
</feature>
<feature type="transmembrane region" description="Helical" evidence="4">
    <location>
        <begin position="306"/>
        <end position="328"/>
    </location>
</feature>
<feature type="transmembrane region" description="Helical" evidence="4">
    <location>
        <begin position="85"/>
        <end position="106"/>
    </location>
</feature>
<feature type="transmembrane region" description="Helical" evidence="4">
    <location>
        <begin position="153"/>
        <end position="170"/>
    </location>
</feature>
<accession>A0A9W7SY08</accession>
<dbReference type="InterPro" id="IPR006598">
    <property type="entry name" value="CAP10"/>
</dbReference>
<dbReference type="EMBL" id="RIBY02000557">
    <property type="protein sequence ID" value="KAH9840510.1"/>
    <property type="molecule type" value="Genomic_DNA"/>
</dbReference>
<reference evidence="6 7" key="1">
    <citation type="journal article" date="2018" name="IMA Fungus">
        <title>IMA Genome-F 10: Nine draft genome sequences of Claviceps purpurea s.lat., including C. arundinis, C. humidiphila, and C. cf. spartinae, pseudomolecules for the pitch canker pathogen Fusarium circinatum, draft genome of Davidsoniella eucalypti, Grosmannia galeiformis, Quambalaria eucalypti, and Teratosphaeria destructans.</title>
        <authorList>
            <person name="Wingfield B.D."/>
            <person name="Liu M."/>
            <person name="Nguyen H.D."/>
            <person name="Lane F.A."/>
            <person name="Morgan S.W."/>
            <person name="De Vos L."/>
            <person name="Wilken P.M."/>
            <person name="Duong T.A."/>
            <person name="Aylward J."/>
            <person name="Coetzee M.P."/>
            <person name="Dadej K."/>
            <person name="De Beer Z.W."/>
            <person name="Findlay W."/>
            <person name="Havenga M."/>
            <person name="Kolarik M."/>
            <person name="Menzies J.G."/>
            <person name="Naidoo K."/>
            <person name="Pochopski O."/>
            <person name="Shoukouhi P."/>
            <person name="Santana Q.C."/>
            <person name="Seifert K.A."/>
            <person name="Soal N."/>
            <person name="Steenkamp E.T."/>
            <person name="Tatham C.T."/>
            <person name="van der Nest M.A."/>
            <person name="Wingfield M.J."/>
        </authorList>
    </citation>
    <scope>NUCLEOTIDE SEQUENCE [LARGE SCALE GENOMIC DNA]</scope>
    <source>
        <strain evidence="6">CMW44962</strain>
    </source>
</reference>
<proteinExistence type="inferred from homology"/>
<feature type="transmembrane region" description="Helical" evidence="4">
    <location>
        <begin position="343"/>
        <end position="363"/>
    </location>
</feature>
<evidence type="ECO:0000256" key="1">
    <source>
        <dbReference type="ARBA" id="ARBA00010118"/>
    </source>
</evidence>